<name>A0AB35U712_9FIRM</name>
<dbReference type="NCBIfam" id="NF047593">
    <property type="entry name" value="IS66_ISAeme5_TnpA"/>
    <property type="match status" value="1"/>
</dbReference>
<dbReference type="Proteomes" id="UP001286174">
    <property type="component" value="Unassembled WGS sequence"/>
</dbReference>
<dbReference type="EMBL" id="JALBUR010000034">
    <property type="protein sequence ID" value="MDX8420382.1"/>
    <property type="molecule type" value="Genomic_DNA"/>
</dbReference>
<reference evidence="1 2" key="1">
    <citation type="submission" date="2022-03" db="EMBL/GenBank/DDBJ databases">
        <title>Novel taxa within the pig intestine.</title>
        <authorList>
            <person name="Wylensek D."/>
            <person name="Bishof K."/>
            <person name="Afrizal A."/>
            <person name="Clavel T."/>
        </authorList>
    </citation>
    <scope>NUCLEOTIDE SEQUENCE [LARGE SCALE GENOMIC DNA]</scope>
    <source>
        <strain evidence="1 2">CLA-KB-P133</strain>
    </source>
</reference>
<sequence length="72" mass="8617">MTKESDVFMERVTHAMRAQYWAGVIKECNESGMKKKVWLAQHNISEKAFYRWQQKLRMQVGEYTDMAKPGFR</sequence>
<protein>
    <recommendedName>
        <fullName evidence="3">Transposase</fullName>
    </recommendedName>
</protein>
<keyword evidence="2" id="KW-1185">Reference proteome</keyword>
<evidence type="ECO:0008006" key="3">
    <source>
        <dbReference type="Google" id="ProtNLM"/>
    </source>
</evidence>
<accession>A0AB35U712</accession>
<proteinExistence type="predicted"/>
<dbReference type="AlphaFoldDB" id="A0AB35U712"/>
<gene>
    <name evidence="1" type="ORF">MOZ60_09830</name>
</gene>
<evidence type="ECO:0000313" key="1">
    <source>
        <dbReference type="EMBL" id="MDX8420382.1"/>
    </source>
</evidence>
<comment type="caution">
    <text evidence="1">The sequence shown here is derived from an EMBL/GenBank/DDBJ whole genome shotgun (WGS) entry which is preliminary data.</text>
</comment>
<organism evidence="1 2">
    <name type="scientific">Grylomicrobium aquisgranensis</name>
    <dbReference type="NCBI Taxonomy" id="2926318"/>
    <lineage>
        <taxon>Bacteria</taxon>
        <taxon>Bacillati</taxon>
        <taxon>Bacillota</taxon>
        <taxon>Erysipelotrichia</taxon>
        <taxon>Erysipelotrichales</taxon>
        <taxon>Erysipelotrichaceae</taxon>
        <taxon>Grylomicrobium</taxon>
    </lineage>
</organism>
<evidence type="ECO:0000313" key="2">
    <source>
        <dbReference type="Proteomes" id="UP001286174"/>
    </source>
</evidence>